<dbReference type="PROSITE" id="PS50943">
    <property type="entry name" value="HTH_CROC1"/>
    <property type="match status" value="1"/>
</dbReference>
<dbReference type="OrthoDB" id="9794834at2"/>
<reference evidence="3 4" key="1">
    <citation type="submission" date="2017-02" db="EMBL/GenBank/DDBJ databases">
        <title>Whole genome shotgun sequence of Pantoea agglomerans strain AS1 isolated from a cycad, Zamia floridana in Central Florida, USA.</title>
        <authorList>
            <person name="Lata P."/>
            <person name="Govindarajan S."/>
            <person name="Qi F."/>
            <person name="Li J.-L."/>
            <person name="Maurya S.K."/>
            <person name="Sahoo M.K."/>
        </authorList>
    </citation>
    <scope>NUCLEOTIDE SEQUENCE [LARGE SCALE GENOMIC DNA]</scope>
    <source>
        <strain evidence="3 4">AS1</strain>
    </source>
</reference>
<feature type="domain" description="HTH cro/C1-type" evidence="2">
    <location>
        <begin position="13"/>
        <end position="67"/>
    </location>
</feature>
<evidence type="ECO:0000259" key="2">
    <source>
        <dbReference type="PROSITE" id="PS50943"/>
    </source>
</evidence>
<dbReference type="InterPro" id="IPR001387">
    <property type="entry name" value="Cro/C1-type_HTH"/>
</dbReference>
<dbReference type="Gene3D" id="1.10.260.40">
    <property type="entry name" value="lambda repressor-like DNA-binding domains"/>
    <property type="match status" value="1"/>
</dbReference>
<dbReference type="RefSeq" id="WP_081136818.1">
    <property type="nucleotide sequence ID" value="NZ_MWUE01000007.1"/>
</dbReference>
<dbReference type="Pfam" id="PF01381">
    <property type="entry name" value="HTH_3"/>
    <property type="match status" value="1"/>
</dbReference>
<sequence>MRVGITGFQPERLTQLREARGLSKINLGRLVDRSPSTITKWENGSHSPDAEVIAILGQVLNCPVTWFIKPTVKKENNPVFFRTMANTAKDLCNASERYMGWLQEVSATLQEYLDYPEVDVPHLEVTDYRAIDDEMIEVMAAKCRQQWGLGIAPITDLLLIIENAGVVCSRFEQGSAMMDGYSQWNESESRPYIILASDKDNYYRSRFDAAHELGHVVLHRYVERLDSVNFKPIEEQAHKFAACLMLPEEAFSVELPPFPTLENFISLKTRWGMSAQSMIHRAKSLELISPLEHQRLYKSVSARGWRKGEPLDDLRKPESVRLLPRCINLLFETNTFSKSTLLETLSMSRVDAEDILSLPRGYLADKPLLDISSKIKLKNSLTPAVREDEKSNVVNLFTRKS</sequence>
<accession>A0A1V9DN43</accession>
<name>A0A1V9DN43_9GAMM</name>
<evidence type="ECO:0000313" key="3">
    <source>
        <dbReference type="EMBL" id="OQP35257.1"/>
    </source>
</evidence>
<gene>
    <name evidence="3" type="ORF">B2J69_04460</name>
</gene>
<dbReference type="GO" id="GO:0003677">
    <property type="term" value="F:DNA binding"/>
    <property type="evidence" value="ECO:0007669"/>
    <property type="project" value="InterPro"/>
</dbReference>
<dbReference type="SUPFAM" id="SSF47413">
    <property type="entry name" value="lambda repressor-like DNA-binding domains"/>
    <property type="match status" value="1"/>
</dbReference>
<dbReference type="CDD" id="cd00093">
    <property type="entry name" value="HTH_XRE"/>
    <property type="match status" value="1"/>
</dbReference>
<dbReference type="InterPro" id="IPR010359">
    <property type="entry name" value="IrrE_HExxH"/>
</dbReference>
<dbReference type="PANTHER" id="PTHR43236">
    <property type="entry name" value="ANTITOXIN HIGA1"/>
    <property type="match status" value="1"/>
</dbReference>
<comment type="caution">
    <text evidence="3">The sequence shown here is derived from an EMBL/GenBank/DDBJ whole genome shotgun (WGS) entry which is preliminary data.</text>
</comment>
<dbReference type="SMART" id="SM00530">
    <property type="entry name" value="HTH_XRE"/>
    <property type="match status" value="1"/>
</dbReference>
<evidence type="ECO:0000256" key="1">
    <source>
        <dbReference type="ARBA" id="ARBA00007227"/>
    </source>
</evidence>
<keyword evidence="4" id="KW-1185">Reference proteome</keyword>
<protein>
    <recommendedName>
        <fullName evidence="2">HTH cro/C1-type domain-containing protein</fullName>
    </recommendedName>
</protein>
<dbReference type="InterPro" id="IPR052345">
    <property type="entry name" value="Rad_response_metalloprotease"/>
</dbReference>
<proteinExistence type="inferred from homology"/>
<dbReference type="Pfam" id="PF06114">
    <property type="entry name" value="Peptidase_M78"/>
    <property type="match status" value="1"/>
</dbReference>
<dbReference type="AlphaFoldDB" id="A0A1V9DN43"/>
<dbReference type="Proteomes" id="UP000192769">
    <property type="component" value="Unassembled WGS sequence"/>
</dbReference>
<organism evidence="3 4">
    <name type="scientific">Pantoea latae</name>
    <dbReference type="NCBI Taxonomy" id="1964541"/>
    <lineage>
        <taxon>Bacteria</taxon>
        <taxon>Pseudomonadati</taxon>
        <taxon>Pseudomonadota</taxon>
        <taxon>Gammaproteobacteria</taxon>
        <taxon>Enterobacterales</taxon>
        <taxon>Erwiniaceae</taxon>
        <taxon>Pantoea</taxon>
    </lineage>
</organism>
<dbReference type="EMBL" id="MWUE01000007">
    <property type="protein sequence ID" value="OQP35257.1"/>
    <property type="molecule type" value="Genomic_DNA"/>
</dbReference>
<dbReference type="InterPro" id="IPR010982">
    <property type="entry name" value="Lambda_DNA-bd_dom_sf"/>
</dbReference>
<evidence type="ECO:0000313" key="4">
    <source>
        <dbReference type="Proteomes" id="UP000192769"/>
    </source>
</evidence>
<dbReference type="Gene3D" id="1.10.10.2910">
    <property type="match status" value="1"/>
</dbReference>
<comment type="similarity">
    <text evidence="1">Belongs to the short-chain fatty acyl-CoA assimilation regulator (ScfR) family.</text>
</comment>
<dbReference type="PANTHER" id="PTHR43236:SF1">
    <property type="entry name" value="BLL7220 PROTEIN"/>
    <property type="match status" value="1"/>
</dbReference>